<feature type="binding site" evidence="8">
    <location>
        <begin position="178"/>
        <end position="179"/>
    </location>
    <ligand>
        <name>ATP</name>
        <dbReference type="ChEBI" id="CHEBI:30616"/>
    </ligand>
</feature>
<feature type="binding site" evidence="8">
    <location>
        <position position="56"/>
    </location>
    <ligand>
        <name>ATP</name>
        <dbReference type="ChEBI" id="CHEBI:30616"/>
    </ligand>
</feature>
<dbReference type="PIRSF" id="PIRSF006755">
    <property type="entry name" value="DTB_synth"/>
    <property type="match status" value="1"/>
</dbReference>
<dbReference type="GO" id="GO:0000287">
    <property type="term" value="F:magnesium ion binding"/>
    <property type="evidence" value="ECO:0007669"/>
    <property type="project" value="UniProtKB-UniRule"/>
</dbReference>
<evidence type="ECO:0000256" key="4">
    <source>
        <dbReference type="ARBA" id="ARBA00022741"/>
    </source>
</evidence>
<dbReference type="Gene3D" id="3.40.50.300">
    <property type="entry name" value="P-loop containing nucleotide triphosphate hydrolases"/>
    <property type="match status" value="1"/>
</dbReference>
<gene>
    <name evidence="8 9" type="primary">bioD</name>
    <name evidence="9" type="ORF">E8M12_10290</name>
</gene>
<dbReference type="GO" id="GO:0042803">
    <property type="term" value="F:protein homodimerization activity"/>
    <property type="evidence" value="ECO:0007669"/>
    <property type="project" value="UniProtKB-ARBA"/>
</dbReference>
<keyword evidence="2 8" id="KW-0436">Ligase</keyword>
<dbReference type="HAMAP" id="MF_00336">
    <property type="entry name" value="BioD"/>
    <property type="match status" value="1"/>
</dbReference>
<keyword evidence="4 8" id="KW-0547">Nucleotide-binding</keyword>
<comment type="caution">
    <text evidence="8">Lacks conserved residue(s) required for the propagation of feature annotation.</text>
</comment>
<dbReference type="UniPathway" id="UPA00078">
    <property type="reaction ID" value="UER00161"/>
</dbReference>
<dbReference type="FunFam" id="3.40.50.300:FF:000292">
    <property type="entry name" value="ATP-dependent dethiobiotin synthetase BioD"/>
    <property type="match status" value="1"/>
</dbReference>
<dbReference type="EC" id="6.3.3.3" evidence="8"/>
<dbReference type="Proteomes" id="UP000307999">
    <property type="component" value="Unassembled WGS sequence"/>
</dbReference>
<dbReference type="AlphaFoldDB" id="A0A4U1B496"/>
<comment type="function">
    <text evidence="8">Catalyzes a mechanistically unusual reaction, the ATP-dependent insertion of CO2 between the N7 and N8 nitrogen atoms of 7,8-diaminopelargonic acid (DAPA, also called 7,8-diammoniononanoate) to form a ureido ring.</text>
</comment>
<dbReference type="Pfam" id="PF13500">
    <property type="entry name" value="AAA_26"/>
    <property type="match status" value="1"/>
</dbReference>
<evidence type="ECO:0000256" key="2">
    <source>
        <dbReference type="ARBA" id="ARBA00022598"/>
    </source>
</evidence>
<dbReference type="InterPro" id="IPR027417">
    <property type="entry name" value="P-loop_NTPase"/>
</dbReference>
<comment type="similarity">
    <text evidence="8">Belongs to the dethiobiotin synthetase family.</text>
</comment>
<feature type="binding site" evidence="8">
    <location>
        <begin position="14"/>
        <end position="19"/>
    </location>
    <ligand>
        <name>ATP</name>
        <dbReference type="ChEBI" id="CHEBI:30616"/>
    </ligand>
</feature>
<reference evidence="9 10" key="1">
    <citation type="submission" date="2019-04" db="EMBL/GenBank/DDBJ databases">
        <title>Thalassotalea guangxiensis sp. nov., isolated from sediment of the coastal wetland.</title>
        <authorList>
            <person name="Zheng S."/>
            <person name="Zhang D."/>
        </authorList>
    </citation>
    <scope>NUCLEOTIDE SEQUENCE [LARGE SCALE GENOMIC DNA]</scope>
    <source>
        <strain evidence="9 10">ZS-4</strain>
    </source>
</reference>
<evidence type="ECO:0000256" key="7">
    <source>
        <dbReference type="ARBA" id="ARBA00022842"/>
    </source>
</evidence>
<dbReference type="RefSeq" id="WP_136736071.1">
    <property type="nucleotide sequence ID" value="NZ_SWDB01000023.1"/>
</dbReference>
<dbReference type="GO" id="GO:0009102">
    <property type="term" value="P:biotin biosynthetic process"/>
    <property type="evidence" value="ECO:0007669"/>
    <property type="project" value="UniProtKB-UniRule"/>
</dbReference>
<dbReference type="NCBIfam" id="TIGR00347">
    <property type="entry name" value="bioD"/>
    <property type="match status" value="1"/>
</dbReference>
<dbReference type="PANTHER" id="PTHR43210">
    <property type="entry name" value="DETHIOBIOTIN SYNTHETASE"/>
    <property type="match status" value="1"/>
</dbReference>
<sequence length="238" mass="25991">MKVKSIFVTATDTDAGKTYVSEQLIKGLVNNGNKVAAFKPISAGCTWRHGVLQNEDALRLKTVANSEQTLSEINPIAFEPAIAPHIAAAEQGQVLSVAELSREYQKVKKRNVDICLIEGAGGWCLPLNDKEYFSDFVRLESIPVILVVGMKLGCLNHAILTYETLLNDGVEVIGWIANQSQSVKMQNHDENLAYLKQAIKAPCLAEIGYGEDDSCLAQSTLTELVPMKHLCEATTNCL</sequence>
<dbReference type="SUPFAM" id="SSF52540">
    <property type="entry name" value="P-loop containing nucleoside triphosphate hydrolases"/>
    <property type="match status" value="1"/>
</dbReference>
<evidence type="ECO:0000256" key="6">
    <source>
        <dbReference type="ARBA" id="ARBA00022840"/>
    </source>
</evidence>
<evidence type="ECO:0000256" key="3">
    <source>
        <dbReference type="ARBA" id="ARBA00022723"/>
    </source>
</evidence>
<feature type="active site" evidence="8">
    <location>
        <position position="39"/>
    </location>
</feature>
<keyword evidence="10" id="KW-1185">Reference proteome</keyword>
<dbReference type="InterPro" id="IPR004472">
    <property type="entry name" value="DTB_synth_BioD"/>
</dbReference>
<keyword evidence="3 8" id="KW-0479">Metal-binding</keyword>
<feature type="binding site" evidence="8">
    <location>
        <position position="18"/>
    </location>
    <ligand>
        <name>Mg(2+)</name>
        <dbReference type="ChEBI" id="CHEBI:18420"/>
    </ligand>
</feature>
<feature type="binding site" evidence="8">
    <location>
        <position position="118"/>
    </location>
    <ligand>
        <name>Mg(2+)</name>
        <dbReference type="ChEBI" id="CHEBI:18420"/>
    </ligand>
</feature>
<name>A0A4U1B496_9GAMM</name>
<keyword evidence="1 8" id="KW-0963">Cytoplasm</keyword>
<feature type="binding site" evidence="8">
    <location>
        <begin position="118"/>
        <end position="121"/>
    </location>
    <ligand>
        <name>ATP</name>
        <dbReference type="ChEBI" id="CHEBI:30616"/>
    </ligand>
</feature>
<comment type="pathway">
    <text evidence="8">Cofactor biosynthesis; biotin biosynthesis; biotin from 7,8-diaminononanoate: step 1/2.</text>
</comment>
<keyword evidence="5 8" id="KW-0093">Biotin biosynthesis</keyword>
<accession>A0A4U1B496</accession>
<proteinExistence type="inferred from homology"/>
<comment type="subunit">
    <text evidence="8">Homodimer.</text>
</comment>
<dbReference type="OrthoDB" id="9802097at2"/>
<dbReference type="GO" id="GO:0005524">
    <property type="term" value="F:ATP binding"/>
    <property type="evidence" value="ECO:0007669"/>
    <property type="project" value="UniProtKB-UniRule"/>
</dbReference>
<keyword evidence="7 8" id="KW-0460">Magnesium</keyword>
<organism evidence="9 10">
    <name type="scientific">Thalassotalea mangrovi</name>
    <dbReference type="NCBI Taxonomy" id="2572245"/>
    <lineage>
        <taxon>Bacteria</taxon>
        <taxon>Pseudomonadati</taxon>
        <taxon>Pseudomonadota</taxon>
        <taxon>Gammaproteobacteria</taxon>
        <taxon>Alteromonadales</taxon>
        <taxon>Colwelliaceae</taxon>
        <taxon>Thalassotalea</taxon>
    </lineage>
</organism>
<dbReference type="PANTHER" id="PTHR43210:SF5">
    <property type="entry name" value="DETHIOBIOTIN SYNTHETASE"/>
    <property type="match status" value="1"/>
</dbReference>
<comment type="caution">
    <text evidence="9">The sequence shown here is derived from an EMBL/GenBank/DDBJ whole genome shotgun (WGS) entry which is preliminary data.</text>
</comment>
<protein>
    <recommendedName>
        <fullName evidence="8">ATP-dependent dethiobiotin synthetase BioD</fullName>
        <ecNumber evidence="8">6.3.3.3</ecNumber>
    </recommendedName>
    <alternativeName>
        <fullName evidence="8">DTB synthetase</fullName>
        <shortName evidence="8">DTBS</shortName>
    </alternativeName>
    <alternativeName>
        <fullName evidence="8">Dethiobiotin synthase</fullName>
    </alternativeName>
</protein>
<dbReference type="GO" id="GO:0004141">
    <property type="term" value="F:dethiobiotin synthase activity"/>
    <property type="evidence" value="ECO:0007669"/>
    <property type="project" value="UniProtKB-UniRule"/>
</dbReference>
<evidence type="ECO:0000313" key="10">
    <source>
        <dbReference type="Proteomes" id="UP000307999"/>
    </source>
</evidence>
<keyword evidence="6 8" id="KW-0067">ATP-binding</keyword>
<evidence type="ECO:0000313" key="9">
    <source>
        <dbReference type="EMBL" id="TKB44886.1"/>
    </source>
</evidence>
<dbReference type="EMBL" id="SWDB01000023">
    <property type="protein sequence ID" value="TKB44886.1"/>
    <property type="molecule type" value="Genomic_DNA"/>
</dbReference>
<feature type="binding site" evidence="8">
    <location>
        <position position="56"/>
    </location>
    <ligand>
        <name>Mg(2+)</name>
        <dbReference type="ChEBI" id="CHEBI:18420"/>
    </ligand>
</feature>
<evidence type="ECO:0000256" key="1">
    <source>
        <dbReference type="ARBA" id="ARBA00022490"/>
    </source>
</evidence>
<evidence type="ECO:0000256" key="8">
    <source>
        <dbReference type="HAMAP-Rule" id="MF_00336"/>
    </source>
</evidence>
<evidence type="ECO:0000256" key="5">
    <source>
        <dbReference type="ARBA" id="ARBA00022756"/>
    </source>
</evidence>
<dbReference type="CDD" id="cd03109">
    <property type="entry name" value="DTBS"/>
    <property type="match status" value="1"/>
</dbReference>
<comment type="cofactor">
    <cofactor evidence="8">
        <name>Mg(2+)</name>
        <dbReference type="ChEBI" id="CHEBI:18420"/>
    </cofactor>
</comment>
<comment type="subcellular location">
    <subcellularLocation>
        <location evidence="8">Cytoplasm</location>
    </subcellularLocation>
</comment>
<comment type="catalytic activity">
    <reaction evidence="8">
        <text>(7R,8S)-7,8-diammoniononanoate + CO2 + ATP = (4R,5S)-dethiobiotin + ADP + phosphate + 3 H(+)</text>
        <dbReference type="Rhea" id="RHEA:15805"/>
        <dbReference type="ChEBI" id="CHEBI:15378"/>
        <dbReference type="ChEBI" id="CHEBI:16526"/>
        <dbReference type="ChEBI" id="CHEBI:30616"/>
        <dbReference type="ChEBI" id="CHEBI:43474"/>
        <dbReference type="ChEBI" id="CHEBI:149469"/>
        <dbReference type="ChEBI" id="CHEBI:149473"/>
        <dbReference type="ChEBI" id="CHEBI:456216"/>
        <dbReference type="EC" id="6.3.3.3"/>
    </reaction>
</comment>
<dbReference type="GO" id="GO:0005829">
    <property type="term" value="C:cytosol"/>
    <property type="evidence" value="ECO:0007669"/>
    <property type="project" value="TreeGrafter"/>
</dbReference>